<proteinExistence type="predicted"/>
<sequence>MDEPFSSGLSFIHKPWVAMDDPEGAKWGFKSFASPVLRLSTKLKTYTLRRHEDTLVQVSYEHNRRGLTRILLFRASLTSNPESGYIAVVNNRLVSFLGVRSHCCRRGSESGRGLQVRFKAMAIATIGNRTARASHYRQAAVHVTVDAHLGL</sequence>
<protein>
    <recommendedName>
        <fullName evidence="3">Transposase DDE domain-containing protein</fullName>
    </recommendedName>
</protein>
<dbReference type="Proteomes" id="UP001162030">
    <property type="component" value="Chromosome"/>
</dbReference>
<evidence type="ECO:0008006" key="3">
    <source>
        <dbReference type="Google" id="ProtNLM"/>
    </source>
</evidence>
<reference evidence="1 2" key="1">
    <citation type="submission" date="2023-03" db="EMBL/GenBank/DDBJ databases">
        <authorList>
            <person name="Pearce D."/>
        </authorList>
    </citation>
    <scope>NUCLEOTIDE SEQUENCE [LARGE SCALE GENOMIC DNA]</scope>
    <source>
        <strain evidence="1">Msz</strain>
    </source>
</reference>
<organism evidence="1 2">
    <name type="scientific">Methylocaldum szegediense</name>
    <dbReference type="NCBI Taxonomy" id="73780"/>
    <lineage>
        <taxon>Bacteria</taxon>
        <taxon>Pseudomonadati</taxon>
        <taxon>Pseudomonadota</taxon>
        <taxon>Gammaproteobacteria</taxon>
        <taxon>Methylococcales</taxon>
        <taxon>Methylococcaceae</taxon>
        <taxon>Methylocaldum</taxon>
    </lineage>
</organism>
<gene>
    <name evidence="1" type="ORF">MSZNOR_1724</name>
</gene>
<name>A0ABM9I0F3_9GAMM</name>
<accession>A0ABM9I0F3</accession>
<evidence type="ECO:0000313" key="2">
    <source>
        <dbReference type="Proteomes" id="UP001162030"/>
    </source>
</evidence>
<dbReference type="EMBL" id="OX458333">
    <property type="protein sequence ID" value="CAI8808162.1"/>
    <property type="molecule type" value="Genomic_DNA"/>
</dbReference>
<evidence type="ECO:0000313" key="1">
    <source>
        <dbReference type="EMBL" id="CAI8808162.1"/>
    </source>
</evidence>
<keyword evidence="2" id="KW-1185">Reference proteome</keyword>